<proteinExistence type="predicted"/>
<dbReference type="OrthoDB" id="4964714at2"/>
<dbReference type="AlphaFoldDB" id="A0A127A380"/>
<feature type="transmembrane region" description="Helical" evidence="1">
    <location>
        <begin position="6"/>
        <end position="23"/>
    </location>
</feature>
<name>A0A127A380_9MICC</name>
<feature type="transmembrane region" description="Helical" evidence="1">
    <location>
        <begin position="35"/>
        <end position="61"/>
    </location>
</feature>
<sequence>METVWSLVIVILVVAAAGFIAWATDHHHDAYGIMLPVGAAVASACLTWIILVFAGTGYIAGLTWMPWVLPMAVGIAAAVCVPVLVGRRRTKRDVVALTEILRRS</sequence>
<evidence type="ECO:0000313" key="2">
    <source>
        <dbReference type="EMBL" id="AMM33361.1"/>
    </source>
</evidence>
<gene>
    <name evidence="2" type="ORF">SA2016_2696</name>
</gene>
<dbReference type="STRING" id="37927.SA2016_2696"/>
<dbReference type="EMBL" id="CP014518">
    <property type="protein sequence ID" value="AMM33361.1"/>
    <property type="molecule type" value="Genomic_DNA"/>
</dbReference>
<dbReference type="PATRIC" id="fig|37927.3.peg.2773"/>
<dbReference type="KEGG" id="satk:SA2016_2696"/>
<reference evidence="2 3" key="1">
    <citation type="submission" date="2016-02" db="EMBL/GenBank/DDBJ databases">
        <title>Complete genome of Sinomonas atrocyanea KCTC 3377.</title>
        <authorList>
            <person name="Kim K.M."/>
        </authorList>
    </citation>
    <scope>NUCLEOTIDE SEQUENCE [LARGE SCALE GENOMIC DNA]</scope>
    <source>
        <strain evidence="2 3">KCTC 3377</strain>
    </source>
</reference>
<keyword evidence="1" id="KW-0472">Membrane</keyword>
<evidence type="ECO:0000256" key="1">
    <source>
        <dbReference type="SAM" id="Phobius"/>
    </source>
</evidence>
<keyword evidence="1" id="KW-1133">Transmembrane helix</keyword>
<protein>
    <submittedName>
        <fullName evidence="2">Putative membrane protein</fullName>
    </submittedName>
</protein>
<feature type="transmembrane region" description="Helical" evidence="1">
    <location>
        <begin position="67"/>
        <end position="85"/>
    </location>
</feature>
<keyword evidence="1" id="KW-0812">Transmembrane</keyword>
<accession>A0A127A380</accession>
<organism evidence="2 3">
    <name type="scientific">Sinomonas atrocyanea</name>
    <dbReference type="NCBI Taxonomy" id="37927"/>
    <lineage>
        <taxon>Bacteria</taxon>
        <taxon>Bacillati</taxon>
        <taxon>Actinomycetota</taxon>
        <taxon>Actinomycetes</taxon>
        <taxon>Micrococcales</taxon>
        <taxon>Micrococcaceae</taxon>
        <taxon>Sinomonas</taxon>
    </lineage>
</organism>
<evidence type="ECO:0000313" key="3">
    <source>
        <dbReference type="Proteomes" id="UP000070134"/>
    </source>
</evidence>
<keyword evidence="3" id="KW-1185">Reference proteome</keyword>
<dbReference type="Proteomes" id="UP000070134">
    <property type="component" value="Chromosome"/>
</dbReference>
<dbReference type="RefSeq" id="WP_066498924.1">
    <property type="nucleotide sequence ID" value="NZ_BJMO01000033.1"/>
</dbReference>